<proteinExistence type="predicted"/>
<dbReference type="Gene3D" id="3.30.70.20">
    <property type="match status" value="1"/>
</dbReference>
<dbReference type="PANTHER" id="PTHR43687:SF4">
    <property type="entry name" value="BLR5484 PROTEIN"/>
    <property type="match status" value="1"/>
</dbReference>
<dbReference type="EMBL" id="DUTF01000197">
    <property type="protein sequence ID" value="HHY26784.1"/>
    <property type="molecule type" value="Genomic_DNA"/>
</dbReference>
<dbReference type="NCBIfam" id="NF040864">
    <property type="entry name" value="HgcB_ferredoxin"/>
    <property type="match status" value="1"/>
</dbReference>
<dbReference type="Proteomes" id="UP000553059">
    <property type="component" value="Unassembled WGS sequence"/>
</dbReference>
<feature type="domain" description="4Fe-4S ferredoxin-type" evidence="5">
    <location>
        <begin position="40"/>
        <end position="69"/>
    </location>
</feature>
<organism evidence="6 7">
    <name type="scientific">Desulfitobacterium dehalogenans</name>
    <dbReference type="NCBI Taxonomy" id="36854"/>
    <lineage>
        <taxon>Bacteria</taxon>
        <taxon>Bacillati</taxon>
        <taxon>Bacillota</taxon>
        <taxon>Clostridia</taxon>
        <taxon>Eubacteriales</taxon>
        <taxon>Desulfitobacteriaceae</taxon>
        <taxon>Desulfitobacterium</taxon>
    </lineage>
</organism>
<evidence type="ECO:0000259" key="5">
    <source>
        <dbReference type="PROSITE" id="PS51379"/>
    </source>
</evidence>
<evidence type="ECO:0000256" key="1">
    <source>
        <dbReference type="ARBA" id="ARBA00022485"/>
    </source>
</evidence>
<evidence type="ECO:0000256" key="4">
    <source>
        <dbReference type="ARBA" id="ARBA00023014"/>
    </source>
</evidence>
<evidence type="ECO:0000256" key="2">
    <source>
        <dbReference type="ARBA" id="ARBA00022723"/>
    </source>
</evidence>
<evidence type="ECO:0000256" key="3">
    <source>
        <dbReference type="ARBA" id="ARBA00023004"/>
    </source>
</evidence>
<keyword evidence="4" id="KW-0411">Iron-sulfur</keyword>
<dbReference type="SUPFAM" id="SSF54862">
    <property type="entry name" value="4Fe-4S ferredoxins"/>
    <property type="match status" value="1"/>
</dbReference>
<dbReference type="PROSITE" id="PS00198">
    <property type="entry name" value="4FE4S_FER_1"/>
    <property type="match status" value="1"/>
</dbReference>
<evidence type="ECO:0000313" key="7">
    <source>
        <dbReference type="Proteomes" id="UP000553059"/>
    </source>
</evidence>
<evidence type="ECO:0000313" key="6">
    <source>
        <dbReference type="EMBL" id="HHY26784.1"/>
    </source>
</evidence>
<keyword evidence="2" id="KW-0479">Metal-binding</keyword>
<dbReference type="GO" id="GO:0046872">
    <property type="term" value="F:metal ion binding"/>
    <property type="evidence" value="ECO:0007669"/>
    <property type="project" value="UniProtKB-KW"/>
</dbReference>
<keyword evidence="3" id="KW-0408">Iron</keyword>
<dbReference type="InterPro" id="IPR017896">
    <property type="entry name" value="4Fe4S_Fe-S-bd"/>
</dbReference>
<sequence length="97" mass="10183">MKHKYLKNVATLKLSVEKCIGCGRCTEVCPHGVFDLADKKAQIIDINSCMECGACAKNCLVDAISVEASVGCAAAIIKGWFTGSEPSCDCSNSGDCC</sequence>
<comment type="caution">
    <text evidence="6">The sequence shown here is derived from an EMBL/GenBank/DDBJ whole genome shotgun (WGS) entry which is preliminary data.</text>
</comment>
<reference evidence="6 7" key="1">
    <citation type="journal article" date="2020" name="Biotechnol. Biofuels">
        <title>New insights from the biogas microbiome by comprehensive genome-resolved metagenomics of nearly 1600 species originating from multiple anaerobic digesters.</title>
        <authorList>
            <person name="Campanaro S."/>
            <person name="Treu L."/>
            <person name="Rodriguez-R L.M."/>
            <person name="Kovalovszki A."/>
            <person name="Ziels R.M."/>
            <person name="Maus I."/>
            <person name="Zhu X."/>
            <person name="Kougias P.G."/>
            <person name="Basile A."/>
            <person name="Luo G."/>
            <person name="Schluter A."/>
            <person name="Konstantinidis K.T."/>
            <person name="Angelidaki I."/>
        </authorList>
    </citation>
    <scope>NUCLEOTIDE SEQUENCE [LARGE SCALE GENOMIC DNA]</scope>
    <source>
        <strain evidence="6">AS05jafATM_4</strain>
    </source>
</reference>
<dbReference type="AlphaFoldDB" id="A0A7C6Z4A0"/>
<protein>
    <submittedName>
        <fullName evidence="6">Ferredoxin family protein</fullName>
    </submittedName>
</protein>
<accession>A0A7C6Z4A0</accession>
<dbReference type="Pfam" id="PF12838">
    <property type="entry name" value="Fer4_7"/>
    <property type="match status" value="1"/>
</dbReference>
<dbReference type="PANTHER" id="PTHR43687">
    <property type="entry name" value="ADENYLYLSULFATE REDUCTASE, BETA SUBUNIT"/>
    <property type="match status" value="1"/>
</dbReference>
<gene>
    <name evidence="6" type="ORF">GX523_08575</name>
</gene>
<dbReference type="PROSITE" id="PS51379">
    <property type="entry name" value="4FE4S_FER_2"/>
    <property type="match status" value="2"/>
</dbReference>
<keyword evidence="1" id="KW-0004">4Fe-4S</keyword>
<dbReference type="GO" id="GO:0051539">
    <property type="term" value="F:4 iron, 4 sulfur cluster binding"/>
    <property type="evidence" value="ECO:0007669"/>
    <property type="project" value="UniProtKB-KW"/>
</dbReference>
<dbReference type="InterPro" id="IPR050572">
    <property type="entry name" value="Fe-S_Ferredoxin"/>
</dbReference>
<name>A0A7C6Z4A0_9FIRM</name>
<feature type="domain" description="4Fe-4S ferredoxin-type" evidence="5">
    <location>
        <begin position="10"/>
        <end position="39"/>
    </location>
</feature>
<dbReference type="InterPro" id="IPR017900">
    <property type="entry name" value="4Fe4S_Fe_S_CS"/>
</dbReference>